<sequence>MGCTPLAWQPRATSGRQRYPSKNAYLVVLLATVLVEQNCSSQCLMVTELGPMISYEVESYLLNRFSSLKMAQRVLAWINRFKSNLSAKMQRGERVSGELDPLELHEANLQLVRCAQHAEFQRDIQCLKKGDPLASKSQIKSLFPFLDGNGTLRVGGRLQNSDQPFEMKHPMILPKVHRYTELLITALHIDNLHAGPTLVIATLNQKYWILGCQAVVRTIINNCVRCTRWKAKTAKQLMGSLPTVRIAGGRAFENVGVDYAGPICRNNMY</sequence>
<organism evidence="2 3">
    <name type="scientific">Aedes albopictus</name>
    <name type="common">Asian tiger mosquito</name>
    <name type="synonym">Stegomyia albopicta</name>
    <dbReference type="NCBI Taxonomy" id="7160"/>
    <lineage>
        <taxon>Eukaryota</taxon>
        <taxon>Metazoa</taxon>
        <taxon>Ecdysozoa</taxon>
        <taxon>Arthropoda</taxon>
        <taxon>Hexapoda</taxon>
        <taxon>Insecta</taxon>
        <taxon>Pterygota</taxon>
        <taxon>Neoptera</taxon>
        <taxon>Endopterygota</taxon>
        <taxon>Diptera</taxon>
        <taxon>Nematocera</taxon>
        <taxon>Culicoidea</taxon>
        <taxon>Culicidae</taxon>
        <taxon>Culicinae</taxon>
        <taxon>Aedini</taxon>
        <taxon>Aedes</taxon>
        <taxon>Stegomyia</taxon>
    </lineage>
</organism>
<keyword evidence="3" id="KW-1185">Reference proteome</keyword>
<accession>A0ABM2A3W6</accession>
<dbReference type="InterPro" id="IPR041588">
    <property type="entry name" value="Integrase_H2C2"/>
</dbReference>
<dbReference type="EnsemblMetazoa" id="AALFPA23_024205.R36084">
    <property type="protein sequence ID" value="AALFPA23_024205.P36084"/>
    <property type="gene ID" value="AALFPA23_024205"/>
</dbReference>
<evidence type="ECO:0000259" key="1">
    <source>
        <dbReference type="Pfam" id="PF17921"/>
    </source>
</evidence>
<dbReference type="Pfam" id="PF17921">
    <property type="entry name" value="Integrase_H2C2"/>
    <property type="match status" value="1"/>
</dbReference>
<reference evidence="3" key="1">
    <citation type="journal article" date="2015" name="Proc. Natl. Acad. Sci. U.S.A.">
        <title>Genome sequence of the Asian Tiger mosquito, Aedes albopictus, reveals insights into its biology, genetics, and evolution.</title>
        <authorList>
            <person name="Chen X.G."/>
            <person name="Jiang X."/>
            <person name="Gu J."/>
            <person name="Xu M."/>
            <person name="Wu Y."/>
            <person name="Deng Y."/>
            <person name="Zhang C."/>
            <person name="Bonizzoni M."/>
            <person name="Dermauw W."/>
            <person name="Vontas J."/>
            <person name="Armbruster P."/>
            <person name="Huang X."/>
            <person name="Yang Y."/>
            <person name="Zhang H."/>
            <person name="He W."/>
            <person name="Peng H."/>
            <person name="Liu Y."/>
            <person name="Wu K."/>
            <person name="Chen J."/>
            <person name="Lirakis M."/>
            <person name="Topalis P."/>
            <person name="Van Leeuwen T."/>
            <person name="Hall A.B."/>
            <person name="Jiang X."/>
            <person name="Thorpe C."/>
            <person name="Mueller R.L."/>
            <person name="Sun C."/>
            <person name="Waterhouse R.M."/>
            <person name="Yan G."/>
            <person name="Tu Z.J."/>
            <person name="Fang X."/>
            <person name="James A.A."/>
        </authorList>
    </citation>
    <scope>NUCLEOTIDE SEQUENCE [LARGE SCALE GENOMIC DNA]</scope>
    <source>
        <strain evidence="3">Foshan</strain>
    </source>
</reference>
<dbReference type="PANTHER" id="PTHR47331">
    <property type="entry name" value="PHD-TYPE DOMAIN-CONTAINING PROTEIN"/>
    <property type="match status" value="1"/>
</dbReference>
<dbReference type="RefSeq" id="XP_029733921.1">
    <property type="nucleotide sequence ID" value="XM_029878061.1"/>
</dbReference>
<dbReference type="PANTHER" id="PTHR47331:SF1">
    <property type="entry name" value="GAG-LIKE PROTEIN"/>
    <property type="match status" value="1"/>
</dbReference>
<protein>
    <recommendedName>
        <fullName evidence="1">Integrase zinc-binding domain-containing protein</fullName>
    </recommendedName>
</protein>
<evidence type="ECO:0000313" key="2">
    <source>
        <dbReference type="EnsemblMetazoa" id="AALFPA23_024205.P36084"/>
    </source>
</evidence>
<name>A0ABM2A3W6_AEDAL</name>
<dbReference type="GeneID" id="115269387"/>
<proteinExistence type="predicted"/>
<evidence type="ECO:0000313" key="3">
    <source>
        <dbReference type="Proteomes" id="UP000069940"/>
    </source>
</evidence>
<feature type="domain" description="Integrase zinc-binding" evidence="1">
    <location>
        <begin position="179"/>
        <end position="231"/>
    </location>
</feature>
<dbReference type="Proteomes" id="UP000069940">
    <property type="component" value="Unassembled WGS sequence"/>
</dbReference>
<reference evidence="2" key="2">
    <citation type="submission" date="2025-05" db="UniProtKB">
        <authorList>
            <consortium name="EnsemblMetazoa"/>
        </authorList>
    </citation>
    <scope>IDENTIFICATION</scope>
    <source>
        <strain evidence="2">Foshan</strain>
    </source>
</reference>